<dbReference type="GO" id="GO:0005829">
    <property type="term" value="C:cytosol"/>
    <property type="evidence" value="ECO:0007669"/>
    <property type="project" value="UniProtKB-SubCell"/>
</dbReference>
<keyword evidence="18" id="KW-0653">Protein transport</keyword>
<protein>
    <recommendedName>
        <fullName evidence="27">Phosphomevalonate kinase</fullName>
        <ecNumber evidence="6">2.7.4.2</ecNumber>
    </recommendedName>
</protein>
<dbReference type="PANTHER" id="PTHR13101">
    <property type="entry name" value="PHOSPHOMEVALONATE KINASE"/>
    <property type="match status" value="1"/>
</dbReference>
<dbReference type="Gene3D" id="1.20.5.820">
    <property type="entry name" value="Preprotein translocase SecE subunit"/>
    <property type="match status" value="1"/>
</dbReference>
<comment type="similarity">
    <text evidence="4">Belongs to the SecE/SEC61-gamma family.</text>
</comment>
<evidence type="ECO:0000256" key="17">
    <source>
        <dbReference type="ARBA" id="ARBA00022840"/>
    </source>
</evidence>
<evidence type="ECO:0000256" key="19">
    <source>
        <dbReference type="ARBA" id="ARBA00022955"/>
    </source>
</evidence>
<dbReference type="GO" id="GO:0005789">
    <property type="term" value="C:endoplasmic reticulum membrane"/>
    <property type="evidence" value="ECO:0007669"/>
    <property type="project" value="UniProtKB-SubCell"/>
</dbReference>
<gene>
    <name evidence="29" type="ORF">DdX_04127</name>
</gene>
<dbReference type="Pfam" id="PF04275">
    <property type="entry name" value="P-mevalo_kinase"/>
    <property type="match status" value="1"/>
</dbReference>
<dbReference type="GO" id="GO:0006886">
    <property type="term" value="P:intracellular protein transport"/>
    <property type="evidence" value="ECO:0007669"/>
    <property type="project" value="InterPro"/>
</dbReference>
<evidence type="ECO:0000256" key="20">
    <source>
        <dbReference type="ARBA" id="ARBA00022989"/>
    </source>
</evidence>
<evidence type="ECO:0000256" key="6">
    <source>
        <dbReference type="ARBA" id="ARBA00012958"/>
    </source>
</evidence>
<dbReference type="GO" id="GO:0005524">
    <property type="term" value="F:ATP binding"/>
    <property type="evidence" value="ECO:0007669"/>
    <property type="project" value="UniProtKB-KW"/>
</dbReference>
<evidence type="ECO:0000256" key="8">
    <source>
        <dbReference type="ARBA" id="ARBA00022490"/>
    </source>
</evidence>
<comment type="pathway">
    <text evidence="3">Isoprenoid biosynthesis; isopentenyl diphosphate biosynthesis via mevalonate pathway; isopentenyl diphosphate from (R)-mevalonate: step 2/3.</text>
</comment>
<dbReference type="FunFam" id="1.20.5.820:FF:000001">
    <property type="entry name" value="Transport protein Sec61 subunit gamma"/>
    <property type="match status" value="1"/>
</dbReference>
<keyword evidence="10" id="KW-0153">Cholesterol metabolism</keyword>
<keyword evidence="22" id="KW-0756">Sterol biosynthesis</keyword>
<dbReference type="GO" id="GO:0019287">
    <property type="term" value="P:isopentenyl diphosphate biosynthetic process, mevalonate pathway"/>
    <property type="evidence" value="ECO:0007669"/>
    <property type="project" value="TreeGrafter"/>
</dbReference>
<keyword evidence="15" id="KW-0152">Cholesterol biosynthesis</keyword>
<evidence type="ECO:0000256" key="24">
    <source>
        <dbReference type="ARBA" id="ARBA00023136"/>
    </source>
</evidence>
<dbReference type="GO" id="GO:0008320">
    <property type="term" value="F:protein transmembrane transporter activity"/>
    <property type="evidence" value="ECO:0007669"/>
    <property type="project" value="InterPro"/>
</dbReference>
<dbReference type="AlphaFoldDB" id="A0AAD4NGH3"/>
<dbReference type="NCBIfam" id="TIGR00327">
    <property type="entry name" value="secE_euk_arch"/>
    <property type="match status" value="1"/>
</dbReference>
<keyword evidence="25" id="KW-1207">Sterol metabolism</keyword>
<evidence type="ECO:0000256" key="9">
    <source>
        <dbReference type="ARBA" id="ARBA00022516"/>
    </source>
</evidence>
<evidence type="ECO:0000256" key="7">
    <source>
        <dbReference type="ARBA" id="ARBA00022448"/>
    </source>
</evidence>
<dbReference type="InterPro" id="IPR027417">
    <property type="entry name" value="P-loop_NTPase"/>
</dbReference>
<dbReference type="Pfam" id="PF00584">
    <property type="entry name" value="SecE"/>
    <property type="match status" value="1"/>
</dbReference>
<evidence type="ECO:0000256" key="10">
    <source>
        <dbReference type="ARBA" id="ARBA00022548"/>
    </source>
</evidence>
<dbReference type="Gene3D" id="3.40.50.300">
    <property type="entry name" value="P-loop containing nucleotide triphosphate hydrolases"/>
    <property type="match status" value="1"/>
</dbReference>
<keyword evidence="9" id="KW-0444">Lipid biosynthesis</keyword>
<evidence type="ECO:0000256" key="23">
    <source>
        <dbReference type="ARBA" id="ARBA00023098"/>
    </source>
</evidence>
<comment type="subcellular location">
    <subcellularLocation>
        <location evidence="2">Cytoplasm</location>
        <location evidence="2">Cytosol</location>
    </subcellularLocation>
    <subcellularLocation>
        <location evidence="1">Endoplasmic reticulum membrane</location>
        <topology evidence="1">Single-pass membrane protein</topology>
    </subcellularLocation>
</comment>
<comment type="caution">
    <text evidence="29">The sequence shown here is derived from an EMBL/GenBank/DDBJ whole genome shotgun (WGS) entry which is preliminary data.</text>
</comment>
<keyword evidence="8" id="KW-0963">Cytoplasm</keyword>
<dbReference type="InterPro" id="IPR001901">
    <property type="entry name" value="Translocase_SecE/Sec61-g"/>
</dbReference>
<dbReference type="Proteomes" id="UP001201812">
    <property type="component" value="Unassembled WGS sequence"/>
</dbReference>
<dbReference type="EMBL" id="JAKKPZ010000003">
    <property type="protein sequence ID" value="KAI1723944.1"/>
    <property type="molecule type" value="Genomic_DNA"/>
</dbReference>
<evidence type="ECO:0000256" key="12">
    <source>
        <dbReference type="ARBA" id="ARBA00022692"/>
    </source>
</evidence>
<evidence type="ECO:0000256" key="5">
    <source>
        <dbReference type="ARBA" id="ARBA00011537"/>
    </source>
</evidence>
<dbReference type="InterPro" id="IPR008158">
    <property type="entry name" value="Translocase_Sec61-g"/>
</dbReference>
<evidence type="ECO:0000256" key="22">
    <source>
        <dbReference type="ARBA" id="ARBA00023011"/>
    </source>
</evidence>
<sequence length="293" mass="33635">MEHVQSIVEPGKKFAKDSIRLVKKCTKPDRKEYQKIAFATAVGFAIMGFIGFFVKLIHIPINEMSHDQTTLPHLYICISGKRKSGKDYFAKKLASILESGRLFPSTETFQTYVSVCGVSYPLKEEFAEYHKLDAEKLKSDGEYKETVRKQMVIFGEKKRTQDPGYFCRKALEAVYREWANHPTPKSSMAVRIVIVSDCRRPSDLEFFKKGFTSIPPILVRVDASLNVREKRGFIFTDGIDNAETECALDDFNSWDARVVNDGDEYLASEFLKIEDLIRQRLGLSNIFSFEKKY</sequence>
<keyword evidence="7" id="KW-0813">Transport</keyword>
<dbReference type="InterPro" id="IPR023391">
    <property type="entry name" value="Prot_translocase_SecE_dom_sf"/>
</dbReference>
<keyword evidence="26" id="KW-0753">Steroid metabolism</keyword>
<feature type="transmembrane region" description="Helical" evidence="28">
    <location>
        <begin position="36"/>
        <end position="57"/>
    </location>
</feature>
<keyword evidence="16" id="KW-0256">Endoplasmic reticulum</keyword>
<comment type="subunit">
    <text evidence="5">Heterotrimeric complex composed of SEC61-alpha, SEC61-beta and SEC61-gamma.</text>
</comment>
<keyword evidence="11" id="KW-0808">Transferase</keyword>
<keyword evidence="14 29" id="KW-0418">Kinase</keyword>
<reference evidence="29" key="1">
    <citation type="submission" date="2022-01" db="EMBL/GenBank/DDBJ databases">
        <title>Genome Sequence Resource for Two Populations of Ditylenchus destructor, the Migratory Endoparasitic Phytonematode.</title>
        <authorList>
            <person name="Zhang H."/>
            <person name="Lin R."/>
            <person name="Xie B."/>
        </authorList>
    </citation>
    <scope>NUCLEOTIDE SEQUENCE</scope>
    <source>
        <strain evidence="29">BazhouSP</strain>
    </source>
</reference>
<organism evidence="29 30">
    <name type="scientific">Ditylenchus destructor</name>
    <dbReference type="NCBI Taxonomy" id="166010"/>
    <lineage>
        <taxon>Eukaryota</taxon>
        <taxon>Metazoa</taxon>
        <taxon>Ecdysozoa</taxon>
        <taxon>Nematoda</taxon>
        <taxon>Chromadorea</taxon>
        <taxon>Rhabditida</taxon>
        <taxon>Tylenchina</taxon>
        <taxon>Tylenchomorpha</taxon>
        <taxon>Sphaerularioidea</taxon>
        <taxon>Anguinidae</taxon>
        <taxon>Anguininae</taxon>
        <taxon>Ditylenchus</taxon>
    </lineage>
</organism>
<evidence type="ECO:0000256" key="21">
    <source>
        <dbReference type="ARBA" id="ARBA00023010"/>
    </source>
</evidence>
<dbReference type="GO" id="GO:0004631">
    <property type="term" value="F:phosphomevalonate kinase activity"/>
    <property type="evidence" value="ECO:0007669"/>
    <property type="project" value="UniProtKB-EC"/>
</dbReference>
<dbReference type="GO" id="GO:0006695">
    <property type="term" value="P:cholesterol biosynthetic process"/>
    <property type="evidence" value="ECO:0007669"/>
    <property type="project" value="UniProtKB-KW"/>
</dbReference>
<dbReference type="SUPFAM" id="SSF103456">
    <property type="entry name" value="Preprotein translocase SecE subunit"/>
    <property type="match status" value="1"/>
</dbReference>
<dbReference type="HAMAP" id="MF_00422">
    <property type="entry name" value="SecE"/>
    <property type="match status" value="1"/>
</dbReference>
<accession>A0AAD4NGH3</accession>
<dbReference type="PROSITE" id="PS01067">
    <property type="entry name" value="SECE_SEC61G"/>
    <property type="match status" value="1"/>
</dbReference>
<evidence type="ECO:0000256" key="15">
    <source>
        <dbReference type="ARBA" id="ARBA00022778"/>
    </source>
</evidence>
<evidence type="ECO:0000256" key="16">
    <source>
        <dbReference type="ARBA" id="ARBA00022824"/>
    </source>
</evidence>
<evidence type="ECO:0000256" key="1">
    <source>
        <dbReference type="ARBA" id="ARBA00004389"/>
    </source>
</evidence>
<evidence type="ECO:0000256" key="11">
    <source>
        <dbReference type="ARBA" id="ARBA00022679"/>
    </source>
</evidence>
<evidence type="ECO:0000256" key="28">
    <source>
        <dbReference type="SAM" id="Phobius"/>
    </source>
</evidence>
<evidence type="ECO:0000256" key="13">
    <source>
        <dbReference type="ARBA" id="ARBA00022741"/>
    </source>
</evidence>
<name>A0AAD4NGH3_9BILA</name>
<evidence type="ECO:0000256" key="25">
    <source>
        <dbReference type="ARBA" id="ARBA00023166"/>
    </source>
</evidence>
<evidence type="ECO:0000256" key="3">
    <source>
        <dbReference type="ARBA" id="ARBA00005017"/>
    </source>
</evidence>
<keyword evidence="21" id="KW-0811">Translocation</keyword>
<keyword evidence="23" id="KW-0443">Lipid metabolism</keyword>
<dbReference type="GO" id="GO:0006605">
    <property type="term" value="P:protein targeting"/>
    <property type="evidence" value="ECO:0007669"/>
    <property type="project" value="InterPro"/>
</dbReference>
<keyword evidence="13" id="KW-0547">Nucleotide-binding</keyword>
<dbReference type="InterPro" id="IPR005919">
    <property type="entry name" value="Pmev_kin_anim"/>
</dbReference>
<evidence type="ECO:0000256" key="18">
    <source>
        <dbReference type="ARBA" id="ARBA00022927"/>
    </source>
</evidence>
<keyword evidence="20 28" id="KW-1133">Transmembrane helix</keyword>
<keyword evidence="30" id="KW-1185">Reference proteome</keyword>
<keyword evidence="19" id="KW-0752">Steroid biosynthesis</keyword>
<evidence type="ECO:0000313" key="29">
    <source>
        <dbReference type="EMBL" id="KAI1723944.1"/>
    </source>
</evidence>
<evidence type="ECO:0000256" key="2">
    <source>
        <dbReference type="ARBA" id="ARBA00004514"/>
    </source>
</evidence>
<evidence type="ECO:0000313" key="30">
    <source>
        <dbReference type="Proteomes" id="UP001201812"/>
    </source>
</evidence>
<keyword evidence="24 28" id="KW-0472">Membrane</keyword>
<evidence type="ECO:0000256" key="26">
    <source>
        <dbReference type="ARBA" id="ARBA00023221"/>
    </source>
</evidence>
<proteinExistence type="inferred from homology"/>
<keyword evidence="17" id="KW-0067">ATP-binding</keyword>
<dbReference type="PANTHER" id="PTHR13101:SF1">
    <property type="entry name" value="PHOSPHOMEVALONATE KINASE"/>
    <property type="match status" value="1"/>
</dbReference>
<keyword evidence="12 28" id="KW-0812">Transmembrane</keyword>
<evidence type="ECO:0000256" key="4">
    <source>
        <dbReference type="ARBA" id="ARBA00008274"/>
    </source>
</evidence>
<evidence type="ECO:0000256" key="27">
    <source>
        <dbReference type="ARBA" id="ARBA00034549"/>
    </source>
</evidence>
<evidence type="ECO:0000256" key="14">
    <source>
        <dbReference type="ARBA" id="ARBA00022777"/>
    </source>
</evidence>
<dbReference type="EC" id="2.7.4.2" evidence="6"/>